<protein>
    <submittedName>
        <fullName evidence="1">DinB family protein</fullName>
    </submittedName>
</protein>
<dbReference type="RefSeq" id="WP_147683557.1">
    <property type="nucleotide sequence ID" value="NZ_VDUX01000001.1"/>
</dbReference>
<sequence length="191" mass="21605">MRSPEADALHHYLQQCREALLWKLEGLTESQVRRPMTPTGTNLLGLVKHAAFTESGYLGEIWGRPFPALAWTDEQLEEEPNFDFFATEDESMADVVDLYRQAWAHDDATLDELPLDAVAEVPWWPAERRSVTLHRITLHTIVDLSRHAGHADIVRETVDGAIGLTVTNDNIPTVDWAAYRQRLDAIASSFD</sequence>
<evidence type="ECO:0000313" key="2">
    <source>
        <dbReference type="Proteomes" id="UP000321571"/>
    </source>
</evidence>
<dbReference type="SUPFAM" id="SSF109854">
    <property type="entry name" value="DinB/YfiT-like putative metalloenzymes"/>
    <property type="match status" value="1"/>
</dbReference>
<gene>
    <name evidence="1" type="ORF">FHP06_02855</name>
</gene>
<dbReference type="AlphaFoldDB" id="A0A5C8NPE8"/>
<proteinExistence type="predicted"/>
<comment type="caution">
    <text evidence="1">The sequence shown here is derived from an EMBL/GenBank/DDBJ whole genome shotgun (WGS) entry which is preliminary data.</text>
</comment>
<dbReference type="Gene3D" id="1.20.120.450">
    <property type="entry name" value="dinb family like domain"/>
    <property type="match status" value="1"/>
</dbReference>
<dbReference type="InterPro" id="IPR034660">
    <property type="entry name" value="DinB/YfiT-like"/>
</dbReference>
<dbReference type="InterPro" id="IPR007061">
    <property type="entry name" value="MST-like"/>
</dbReference>
<dbReference type="Pfam" id="PF04978">
    <property type="entry name" value="MST"/>
    <property type="match status" value="1"/>
</dbReference>
<keyword evidence="2" id="KW-1185">Reference proteome</keyword>
<name>A0A5C8NPE8_9ACTN</name>
<dbReference type="EMBL" id="VDUX01000001">
    <property type="protein sequence ID" value="TXL63182.1"/>
    <property type="molecule type" value="Genomic_DNA"/>
</dbReference>
<dbReference type="Proteomes" id="UP000321571">
    <property type="component" value="Unassembled WGS sequence"/>
</dbReference>
<organism evidence="1 2">
    <name type="scientific">Aeromicrobium terrae</name>
    <dbReference type="NCBI Taxonomy" id="2498846"/>
    <lineage>
        <taxon>Bacteria</taxon>
        <taxon>Bacillati</taxon>
        <taxon>Actinomycetota</taxon>
        <taxon>Actinomycetes</taxon>
        <taxon>Propionibacteriales</taxon>
        <taxon>Nocardioidaceae</taxon>
        <taxon>Aeromicrobium</taxon>
    </lineage>
</organism>
<accession>A0A5C8NPE8</accession>
<reference evidence="1 2" key="1">
    <citation type="submission" date="2019-06" db="EMBL/GenBank/DDBJ databases">
        <title>Aeromicrobium sp. nov., isolated from a maize field.</title>
        <authorList>
            <person name="Lin S.-Y."/>
            <person name="Tsai C.-F."/>
            <person name="Young C.-C."/>
        </authorList>
    </citation>
    <scope>NUCLEOTIDE SEQUENCE [LARGE SCALE GENOMIC DNA]</scope>
    <source>
        <strain evidence="1 2">CC-CFT486</strain>
    </source>
</reference>
<dbReference type="OrthoDB" id="4548523at2"/>
<evidence type="ECO:0000313" key="1">
    <source>
        <dbReference type="EMBL" id="TXL63182.1"/>
    </source>
</evidence>